<dbReference type="RefSeq" id="WP_196151110.1">
    <property type="nucleotide sequence ID" value="NZ_JADMLG010000008.1"/>
</dbReference>
<protein>
    <recommendedName>
        <fullName evidence="4">Scaffolding protein</fullName>
    </recommendedName>
</protein>
<evidence type="ECO:0000313" key="2">
    <source>
        <dbReference type="EMBL" id="MBH0778816.1"/>
    </source>
</evidence>
<feature type="region of interest" description="Disordered" evidence="1">
    <location>
        <begin position="1"/>
        <end position="100"/>
    </location>
</feature>
<evidence type="ECO:0000256" key="1">
    <source>
        <dbReference type="SAM" id="MobiDB-lite"/>
    </source>
</evidence>
<name>A0A931IE34_9NOCA</name>
<dbReference type="AlphaFoldDB" id="A0A931IE34"/>
<gene>
    <name evidence="2" type="ORF">IT779_21270</name>
</gene>
<feature type="region of interest" description="Disordered" evidence="1">
    <location>
        <begin position="203"/>
        <end position="263"/>
    </location>
</feature>
<evidence type="ECO:0000313" key="3">
    <source>
        <dbReference type="Proteomes" id="UP000655751"/>
    </source>
</evidence>
<accession>A0A931IE34</accession>
<sequence length="263" mass="27092">MSKSLPRHPDTGLLAIGETRRGPIWPVLGGSGDGDGNTGDAPPADGTDKPEGTDPGDTGSAGTGTDLGKGEAPADGSGARETGDDDAKVKEARAESARQAAAAKAAEKKLEEMRASVGKAFGFVDDDAKDPAKLTAKVAATAQEAREAKTELAVYKAAPKDVDVQGLLDSRAFARTLHELDPAAADFDQQLKEAVAAAVKANPRLKLTATPEPPKPPARSGADTGAGKGEPGQLTYEQYKALSPSERMKATKEGRANQILGRK</sequence>
<keyword evidence="3" id="KW-1185">Reference proteome</keyword>
<reference evidence="2" key="1">
    <citation type="submission" date="2020-11" db="EMBL/GenBank/DDBJ databases">
        <title>Nocardia NEAU-351.nov., a novel actinomycete isolated from the cow dung.</title>
        <authorList>
            <person name="Zhang X."/>
        </authorList>
    </citation>
    <scope>NUCLEOTIDE SEQUENCE</scope>
    <source>
        <strain evidence="2">NEAU-351</strain>
    </source>
</reference>
<dbReference type="Proteomes" id="UP000655751">
    <property type="component" value="Unassembled WGS sequence"/>
</dbReference>
<organism evidence="2 3">
    <name type="scientific">Nocardia bovistercoris</name>
    <dbReference type="NCBI Taxonomy" id="2785916"/>
    <lineage>
        <taxon>Bacteria</taxon>
        <taxon>Bacillati</taxon>
        <taxon>Actinomycetota</taxon>
        <taxon>Actinomycetes</taxon>
        <taxon>Mycobacteriales</taxon>
        <taxon>Nocardiaceae</taxon>
        <taxon>Nocardia</taxon>
    </lineage>
</organism>
<proteinExistence type="predicted"/>
<dbReference type="EMBL" id="JADMLG010000008">
    <property type="protein sequence ID" value="MBH0778816.1"/>
    <property type="molecule type" value="Genomic_DNA"/>
</dbReference>
<feature type="compositionally biased region" description="Basic and acidic residues" evidence="1">
    <location>
        <begin position="81"/>
        <end position="96"/>
    </location>
</feature>
<evidence type="ECO:0008006" key="4">
    <source>
        <dbReference type="Google" id="ProtNLM"/>
    </source>
</evidence>
<comment type="caution">
    <text evidence="2">The sequence shown here is derived from an EMBL/GenBank/DDBJ whole genome shotgun (WGS) entry which is preliminary data.</text>
</comment>
<feature type="compositionally biased region" description="Basic and acidic residues" evidence="1">
    <location>
        <begin position="246"/>
        <end position="255"/>
    </location>
</feature>